<reference evidence="2" key="1">
    <citation type="journal article" date="2014" name="Int. J. Syst. Evol. Microbiol.">
        <title>Complete genome sequence of Corynebacterium casei LMG S-19264T (=DSM 44701T), isolated from a smear-ripened cheese.</title>
        <authorList>
            <consortium name="US DOE Joint Genome Institute (JGI-PGF)"/>
            <person name="Walter F."/>
            <person name="Albersmeier A."/>
            <person name="Kalinowski J."/>
            <person name="Ruckert C."/>
        </authorList>
    </citation>
    <scope>NUCLEOTIDE SEQUENCE</scope>
    <source>
        <strain evidence="2">CGMCC 4.7308</strain>
    </source>
</reference>
<sequence length="207" mass="20660">MTRSDPRGPHHHPVGPLAEEAALLVDVLGQRVESARAGLRLLVSTPEPGNDSPADPPASGAVGGAADRGAEVPPRWAEDPHPSGSVPCTSCPWCRVRAAVRDQGPELSLGLLDAAGTLLDTVRRLLPAAGGSGRTAQPDGADGPEGADGPDGAEGADGPGREVPGPTAGVSPGSAAADRAAARTSARTSGADAGADARPRVQRIEVR</sequence>
<feature type="compositionally biased region" description="Low complexity" evidence="1">
    <location>
        <begin position="173"/>
        <end position="193"/>
    </location>
</feature>
<name>A0A917T7I9_9ACTN</name>
<organism evidence="2 3">
    <name type="scientific">Nakamurella endophytica</name>
    <dbReference type="NCBI Taxonomy" id="1748367"/>
    <lineage>
        <taxon>Bacteria</taxon>
        <taxon>Bacillati</taxon>
        <taxon>Actinomycetota</taxon>
        <taxon>Actinomycetes</taxon>
        <taxon>Nakamurellales</taxon>
        <taxon>Nakamurellaceae</taxon>
        <taxon>Nakamurella</taxon>
    </lineage>
</organism>
<protein>
    <submittedName>
        <fullName evidence="2">Uncharacterized protein</fullName>
    </submittedName>
</protein>
<dbReference type="EMBL" id="BMNA01000010">
    <property type="protein sequence ID" value="GGM12620.1"/>
    <property type="molecule type" value="Genomic_DNA"/>
</dbReference>
<proteinExistence type="predicted"/>
<feature type="region of interest" description="Disordered" evidence="1">
    <location>
        <begin position="39"/>
        <end position="90"/>
    </location>
</feature>
<evidence type="ECO:0000313" key="3">
    <source>
        <dbReference type="Proteomes" id="UP000655208"/>
    </source>
</evidence>
<accession>A0A917T7I9</accession>
<evidence type="ECO:0000256" key="1">
    <source>
        <dbReference type="SAM" id="MobiDB-lite"/>
    </source>
</evidence>
<feature type="region of interest" description="Disordered" evidence="1">
    <location>
        <begin position="128"/>
        <end position="207"/>
    </location>
</feature>
<dbReference type="AlphaFoldDB" id="A0A917T7I9"/>
<comment type="caution">
    <text evidence="2">The sequence shown here is derived from an EMBL/GenBank/DDBJ whole genome shotgun (WGS) entry which is preliminary data.</text>
</comment>
<evidence type="ECO:0000313" key="2">
    <source>
        <dbReference type="EMBL" id="GGM12620.1"/>
    </source>
</evidence>
<keyword evidence="3" id="KW-1185">Reference proteome</keyword>
<dbReference type="Proteomes" id="UP000655208">
    <property type="component" value="Unassembled WGS sequence"/>
</dbReference>
<reference evidence="2" key="2">
    <citation type="submission" date="2020-09" db="EMBL/GenBank/DDBJ databases">
        <authorList>
            <person name="Sun Q."/>
            <person name="Zhou Y."/>
        </authorList>
    </citation>
    <scope>NUCLEOTIDE SEQUENCE</scope>
    <source>
        <strain evidence="2">CGMCC 4.7308</strain>
    </source>
</reference>
<feature type="compositionally biased region" description="Basic and acidic residues" evidence="1">
    <location>
        <begin position="195"/>
        <end position="207"/>
    </location>
</feature>
<gene>
    <name evidence="2" type="ORF">GCM10011594_35650</name>
</gene>